<accession>A0A4Z1FKM4</accession>
<comment type="caution">
    <text evidence="1">The sequence shown here is derived from an EMBL/GenBank/DDBJ whole genome shotgun (WGS) entry which is preliminary data.</text>
</comment>
<organism evidence="1 2">
    <name type="scientific">Botrytis paeoniae</name>
    <dbReference type="NCBI Taxonomy" id="278948"/>
    <lineage>
        <taxon>Eukaryota</taxon>
        <taxon>Fungi</taxon>
        <taxon>Dikarya</taxon>
        <taxon>Ascomycota</taxon>
        <taxon>Pezizomycotina</taxon>
        <taxon>Leotiomycetes</taxon>
        <taxon>Helotiales</taxon>
        <taxon>Sclerotiniaceae</taxon>
        <taxon>Botrytis</taxon>
    </lineage>
</organism>
<dbReference type="EMBL" id="PQXI01000113">
    <property type="protein sequence ID" value="TGO24070.1"/>
    <property type="molecule type" value="Genomic_DNA"/>
</dbReference>
<proteinExistence type="predicted"/>
<gene>
    <name evidence="1" type="ORF">BPAE_0113g00270</name>
</gene>
<sequence length="83" mass="9628">MAVNHNHANYQSRLEYIAQILADSLHFPSHITPGQDKDDHLFKYNNFVYHLLLPHDTSGLPLPGYDDIPVGTREFIRRLSNRD</sequence>
<keyword evidence="2" id="KW-1185">Reference proteome</keyword>
<evidence type="ECO:0000313" key="1">
    <source>
        <dbReference type="EMBL" id="TGO24070.1"/>
    </source>
</evidence>
<evidence type="ECO:0000313" key="2">
    <source>
        <dbReference type="Proteomes" id="UP000297910"/>
    </source>
</evidence>
<reference evidence="1 2" key="1">
    <citation type="submission" date="2017-12" db="EMBL/GenBank/DDBJ databases">
        <title>Comparative genomics of Botrytis spp.</title>
        <authorList>
            <person name="Valero-Jimenez C.A."/>
            <person name="Tapia P."/>
            <person name="Veloso J."/>
            <person name="Silva-Moreno E."/>
            <person name="Staats M."/>
            <person name="Valdes J.H."/>
            <person name="Van Kan J.A.L."/>
        </authorList>
    </citation>
    <scope>NUCLEOTIDE SEQUENCE [LARGE SCALE GENOMIC DNA]</scope>
    <source>
        <strain evidence="1 2">Bp0003</strain>
    </source>
</reference>
<dbReference type="Proteomes" id="UP000297910">
    <property type="component" value="Unassembled WGS sequence"/>
</dbReference>
<dbReference type="AlphaFoldDB" id="A0A4Z1FKM4"/>
<name>A0A4Z1FKM4_9HELO</name>
<protein>
    <submittedName>
        <fullName evidence="1">Uncharacterized protein</fullName>
    </submittedName>
</protein>